<keyword evidence="5 7" id="KW-0408">Iron</keyword>
<dbReference type="AlphaFoldDB" id="S9P4V9"/>
<dbReference type="PROSITE" id="PS00086">
    <property type="entry name" value="CYTOCHROME_P450"/>
    <property type="match status" value="1"/>
</dbReference>
<proteinExistence type="inferred from homology"/>
<dbReference type="Pfam" id="PF00067">
    <property type="entry name" value="p450"/>
    <property type="match status" value="1"/>
</dbReference>
<dbReference type="GO" id="GO:0004497">
    <property type="term" value="F:monooxygenase activity"/>
    <property type="evidence" value="ECO:0007669"/>
    <property type="project" value="UniProtKB-KW"/>
</dbReference>
<dbReference type="PANTHER" id="PTHR46696">
    <property type="entry name" value="P450, PUTATIVE (EUROFUNG)-RELATED"/>
    <property type="match status" value="1"/>
</dbReference>
<evidence type="ECO:0000256" key="1">
    <source>
        <dbReference type="ARBA" id="ARBA00010617"/>
    </source>
</evidence>
<dbReference type="Gene3D" id="1.10.630.10">
    <property type="entry name" value="Cytochrome P450"/>
    <property type="match status" value="1"/>
</dbReference>
<accession>S9P4V9</accession>
<dbReference type="PRINTS" id="PR00385">
    <property type="entry name" value="P450"/>
</dbReference>
<evidence type="ECO:0000256" key="2">
    <source>
        <dbReference type="ARBA" id="ARBA00022617"/>
    </source>
</evidence>
<evidence type="ECO:0000256" key="6">
    <source>
        <dbReference type="ARBA" id="ARBA00023033"/>
    </source>
</evidence>
<dbReference type="InterPro" id="IPR017972">
    <property type="entry name" value="Cyt_P450_CS"/>
</dbReference>
<dbReference type="GO" id="GO:0020037">
    <property type="term" value="F:heme binding"/>
    <property type="evidence" value="ECO:0007669"/>
    <property type="project" value="InterPro"/>
</dbReference>
<evidence type="ECO:0000313" key="8">
    <source>
        <dbReference type="EMBL" id="EPX58216.1"/>
    </source>
</evidence>
<dbReference type="eggNOG" id="COG2124">
    <property type="taxonomic scope" value="Bacteria"/>
</dbReference>
<dbReference type="GO" id="GO:0016705">
    <property type="term" value="F:oxidoreductase activity, acting on paired donors, with incorporation or reduction of molecular oxygen"/>
    <property type="evidence" value="ECO:0007669"/>
    <property type="project" value="InterPro"/>
</dbReference>
<evidence type="ECO:0000256" key="7">
    <source>
        <dbReference type="RuleBase" id="RU000461"/>
    </source>
</evidence>
<dbReference type="Proteomes" id="UP000011682">
    <property type="component" value="Unassembled WGS sequence"/>
</dbReference>
<keyword evidence="4 7" id="KW-0560">Oxidoreductase</keyword>
<evidence type="ECO:0000256" key="3">
    <source>
        <dbReference type="ARBA" id="ARBA00022723"/>
    </source>
</evidence>
<comment type="caution">
    <text evidence="8">The sequence shown here is derived from an EMBL/GenBank/DDBJ whole genome shotgun (WGS) entry which is preliminary data.</text>
</comment>
<dbReference type="SUPFAM" id="SSF48264">
    <property type="entry name" value="Cytochrome P450"/>
    <property type="match status" value="1"/>
</dbReference>
<evidence type="ECO:0000256" key="5">
    <source>
        <dbReference type="ARBA" id="ARBA00023004"/>
    </source>
</evidence>
<dbReference type="InterPro" id="IPR036396">
    <property type="entry name" value="Cyt_P450_sf"/>
</dbReference>
<dbReference type="PANTHER" id="PTHR46696:SF3">
    <property type="entry name" value="PULCHERRIMINIC ACID SYNTHASE"/>
    <property type="match status" value="1"/>
</dbReference>
<dbReference type="CDD" id="cd11078">
    <property type="entry name" value="CYP130-like"/>
    <property type="match status" value="1"/>
</dbReference>
<dbReference type="GO" id="GO:0005506">
    <property type="term" value="F:iron ion binding"/>
    <property type="evidence" value="ECO:0007669"/>
    <property type="project" value="InterPro"/>
</dbReference>
<sequence length="398" mass="44255">MTHSINLLDPEFLANPYPHYAELRRRSPVCQVEPNGIWAVTRYEDVLYVLKNHSLFSSGGFKAAWQPPWVGYNPIANSMIATDPPQHTRLRGLVFRAFGPDAIARMEPRVRATAEKLADGLVEGADFVQKMALPLPASAISNILGLDEELLPYFKQWSDDLISVTPTPPSPEVAERVRGTVAKVTGYVREVIEARRRTPTDDTVSELLRAEVEGQRLSDAEITDFLILLLIAGLESTTNLLGNSLVFLAAHPEMMERLQAEPSLIPPFIEEMLRYESPGQGIPRLTSAETTLAGVTLPAGALVFPMLGSANRDERKFPDPDRFDLKRNTQGVLAFGQGAHFCVGAMLARMESRLVLETLLARFQRVERVSDDLQYQCALTTRGPIALPLRYIPLRSRV</sequence>
<dbReference type="FunFam" id="1.10.630.10:FF:000018">
    <property type="entry name" value="Cytochrome P450 monooxygenase"/>
    <property type="match status" value="1"/>
</dbReference>
<keyword evidence="2 7" id="KW-0349">Heme</keyword>
<keyword evidence="9" id="KW-1185">Reference proteome</keyword>
<dbReference type="InterPro" id="IPR002397">
    <property type="entry name" value="Cyt_P450_B"/>
</dbReference>
<dbReference type="RefSeq" id="WP_002624261.1">
    <property type="nucleotide sequence ID" value="NZ_ANAH02000026.1"/>
</dbReference>
<reference evidence="8" key="1">
    <citation type="submission" date="2013-05" db="EMBL/GenBank/DDBJ databases">
        <title>Genome assembly of Cystobacter fuscus DSM 2262.</title>
        <authorList>
            <person name="Sharma G."/>
            <person name="Khatri I."/>
            <person name="Kaur C."/>
            <person name="Mayilraj S."/>
            <person name="Subramanian S."/>
        </authorList>
    </citation>
    <scope>NUCLEOTIDE SEQUENCE [LARGE SCALE GENOMIC DNA]</scope>
    <source>
        <strain evidence="8">DSM 2262</strain>
    </source>
</reference>
<comment type="similarity">
    <text evidence="1 7">Belongs to the cytochrome P450 family.</text>
</comment>
<protein>
    <submittedName>
        <fullName evidence="8">Cytochrome P450 hydroxylase</fullName>
    </submittedName>
</protein>
<keyword evidence="6 7" id="KW-0503">Monooxygenase</keyword>
<dbReference type="PRINTS" id="PR00359">
    <property type="entry name" value="BP450"/>
</dbReference>
<evidence type="ECO:0000313" key="9">
    <source>
        <dbReference type="Proteomes" id="UP000011682"/>
    </source>
</evidence>
<name>S9P4V9_CYSF2</name>
<dbReference type="InterPro" id="IPR001128">
    <property type="entry name" value="Cyt_P450"/>
</dbReference>
<keyword evidence="3 7" id="KW-0479">Metal-binding</keyword>
<organism evidence="8 9">
    <name type="scientific">Cystobacter fuscus (strain ATCC 25194 / DSM 2262 / NBRC 100088 / M29)</name>
    <dbReference type="NCBI Taxonomy" id="1242864"/>
    <lineage>
        <taxon>Bacteria</taxon>
        <taxon>Pseudomonadati</taxon>
        <taxon>Myxococcota</taxon>
        <taxon>Myxococcia</taxon>
        <taxon>Myxococcales</taxon>
        <taxon>Cystobacterineae</taxon>
        <taxon>Archangiaceae</taxon>
        <taxon>Cystobacter</taxon>
    </lineage>
</organism>
<evidence type="ECO:0000256" key="4">
    <source>
        <dbReference type="ARBA" id="ARBA00023002"/>
    </source>
</evidence>
<dbReference type="EMBL" id="ANAH02000026">
    <property type="protein sequence ID" value="EPX58216.1"/>
    <property type="molecule type" value="Genomic_DNA"/>
</dbReference>
<gene>
    <name evidence="8" type="ORF">D187_004253</name>
</gene>